<evidence type="ECO:0000256" key="5">
    <source>
        <dbReference type="ARBA" id="ARBA00023211"/>
    </source>
</evidence>
<dbReference type="InterPro" id="IPR001667">
    <property type="entry name" value="DDH_dom"/>
</dbReference>
<keyword evidence="8" id="KW-0129">CBS domain</keyword>
<accession>A0A6A8M8G0</accession>
<dbReference type="InterPro" id="IPR000644">
    <property type="entry name" value="CBS_dom"/>
</dbReference>
<keyword evidence="3" id="KW-0479">Metal-binding</keyword>
<name>A0A6A8M8G0_9FIRM</name>
<dbReference type="InterPro" id="IPR046342">
    <property type="entry name" value="CBS_dom_sf"/>
</dbReference>
<dbReference type="Gene3D" id="3.40.1390.20">
    <property type="entry name" value="HprK N-terminal domain-like"/>
    <property type="match status" value="1"/>
</dbReference>
<dbReference type="SUPFAM" id="SSF75138">
    <property type="entry name" value="HprK N-terminal domain-like"/>
    <property type="match status" value="1"/>
</dbReference>
<dbReference type="AlphaFoldDB" id="A0A6A8M8G0"/>
<organism evidence="10">
    <name type="scientific">Baileyella intestinalis</name>
    <dbReference type="NCBI Taxonomy" id="2606709"/>
    <lineage>
        <taxon>Bacteria</taxon>
        <taxon>Bacillati</taxon>
        <taxon>Bacillota</taxon>
        <taxon>Clostridia</taxon>
        <taxon>Peptostreptococcales</taxon>
        <taxon>Anaerovoracaceae</taxon>
        <taxon>Baileyella</taxon>
    </lineage>
</organism>
<dbReference type="EC" id="3.6.1.1" evidence="2"/>
<proteinExistence type="predicted"/>
<dbReference type="Pfam" id="PF00571">
    <property type="entry name" value="CBS"/>
    <property type="match status" value="2"/>
</dbReference>
<evidence type="ECO:0000256" key="6">
    <source>
        <dbReference type="ARBA" id="ARBA00032535"/>
    </source>
</evidence>
<dbReference type="InterPro" id="IPR038222">
    <property type="entry name" value="DHHA2_dom_sf"/>
</dbReference>
<keyword evidence="5" id="KW-0464">Manganese</keyword>
<dbReference type="InterPro" id="IPR010766">
    <property type="entry name" value="DRTGG"/>
</dbReference>
<comment type="cofactor">
    <cofactor evidence="1">
        <name>Mn(2+)</name>
        <dbReference type="ChEBI" id="CHEBI:29035"/>
    </cofactor>
</comment>
<dbReference type="SUPFAM" id="SSF64182">
    <property type="entry name" value="DHH phosphoesterases"/>
    <property type="match status" value="1"/>
</dbReference>
<dbReference type="PANTHER" id="PTHR12112:SF22">
    <property type="entry name" value="MANGANESE-DEPENDENT INORGANIC PYROPHOSPHATASE-RELATED"/>
    <property type="match status" value="1"/>
</dbReference>
<dbReference type="Pfam" id="PF02833">
    <property type="entry name" value="DHHA2"/>
    <property type="match status" value="1"/>
</dbReference>
<comment type="caution">
    <text evidence="10">The sequence shown here is derived from an EMBL/GenBank/DDBJ whole genome shotgun (WGS) entry which is preliminary data.</text>
</comment>
<gene>
    <name evidence="10" type="ORF">FYJ66_02790</name>
</gene>
<dbReference type="PROSITE" id="PS51371">
    <property type="entry name" value="CBS"/>
    <property type="match status" value="2"/>
</dbReference>
<dbReference type="SMART" id="SM01131">
    <property type="entry name" value="DHHA2"/>
    <property type="match status" value="1"/>
</dbReference>
<dbReference type="GO" id="GO:0046872">
    <property type="term" value="F:metal ion binding"/>
    <property type="evidence" value="ECO:0007669"/>
    <property type="project" value="UniProtKB-KW"/>
</dbReference>
<evidence type="ECO:0000256" key="2">
    <source>
        <dbReference type="ARBA" id="ARBA00012146"/>
    </source>
</evidence>
<dbReference type="SMART" id="SM00116">
    <property type="entry name" value="CBS"/>
    <property type="match status" value="2"/>
</dbReference>
<protein>
    <recommendedName>
        <fullName evidence="2">inorganic diphosphatase</fullName>
        <ecNumber evidence="2">3.6.1.1</ecNumber>
    </recommendedName>
    <alternativeName>
        <fullName evidence="6">Pyrophosphate phospho-hydrolase</fullName>
    </alternativeName>
</protein>
<evidence type="ECO:0000256" key="1">
    <source>
        <dbReference type="ARBA" id="ARBA00001936"/>
    </source>
</evidence>
<reference evidence="10" key="1">
    <citation type="submission" date="2019-09" db="EMBL/GenBank/DDBJ databases">
        <title>In-depth cultivation of the pig gut microbiome towards novel bacterial diversity and tailored functional studies.</title>
        <authorList>
            <person name="Wylensek D."/>
            <person name="Hitch T.C.A."/>
            <person name="Clavel T."/>
        </authorList>
    </citation>
    <scope>NUCLEOTIDE SEQUENCE</scope>
    <source>
        <strain evidence="10">RF-744-FAT-WT-3</strain>
    </source>
</reference>
<evidence type="ECO:0000256" key="7">
    <source>
        <dbReference type="ARBA" id="ARBA00047820"/>
    </source>
</evidence>
<dbReference type="EMBL" id="VUNB01000002">
    <property type="protein sequence ID" value="MST68519.1"/>
    <property type="molecule type" value="Genomic_DNA"/>
</dbReference>
<dbReference type="Gene3D" id="3.10.580.10">
    <property type="entry name" value="CBS-domain"/>
    <property type="match status" value="1"/>
</dbReference>
<dbReference type="SUPFAM" id="SSF54631">
    <property type="entry name" value="CBS-domain pair"/>
    <property type="match status" value="1"/>
</dbReference>
<dbReference type="RefSeq" id="WP_154571992.1">
    <property type="nucleotide sequence ID" value="NZ_JAXDSY010000038.1"/>
</dbReference>
<evidence type="ECO:0000256" key="8">
    <source>
        <dbReference type="PROSITE-ProRule" id="PRU00703"/>
    </source>
</evidence>
<dbReference type="Pfam" id="PF01368">
    <property type="entry name" value="DHH"/>
    <property type="match status" value="1"/>
</dbReference>
<evidence type="ECO:0000313" key="10">
    <source>
        <dbReference type="EMBL" id="MST68519.1"/>
    </source>
</evidence>
<evidence type="ECO:0000256" key="3">
    <source>
        <dbReference type="ARBA" id="ARBA00022723"/>
    </source>
</evidence>
<dbReference type="Pfam" id="PF07085">
    <property type="entry name" value="DRTGG"/>
    <property type="match status" value="1"/>
</dbReference>
<dbReference type="NCBIfam" id="NF011443">
    <property type="entry name" value="PRK14869.1-5"/>
    <property type="match status" value="1"/>
</dbReference>
<evidence type="ECO:0000256" key="4">
    <source>
        <dbReference type="ARBA" id="ARBA00022801"/>
    </source>
</evidence>
<comment type="catalytic activity">
    <reaction evidence="7">
        <text>diphosphate + H2O = 2 phosphate + H(+)</text>
        <dbReference type="Rhea" id="RHEA:24576"/>
        <dbReference type="ChEBI" id="CHEBI:15377"/>
        <dbReference type="ChEBI" id="CHEBI:15378"/>
        <dbReference type="ChEBI" id="CHEBI:33019"/>
        <dbReference type="ChEBI" id="CHEBI:43474"/>
        <dbReference type="EC" id="3.6.1.1"/>
    </reaction>
</comment>
<feature type="domain" description="CBS" evidence="9">
    <location>
        <begin position="270"/>
        <end position="327"/>
    </location>
</feature>
<dbReference type="NCBIfam" id="NF011442">
    <property type="entry name" value="PRK14869.1-4"/>
    <property type="match status" value="1"/>
</dbReference>
<dbReference type="InterPro" id="IPR038763">
    <property type="entry name" value="DHH_sf"/>
</dbReference>
<dbReference type="FunFam" id="3.90.1640.10:FF:000001">
    <property type="entry name" value="Probable manganese-dependent inorganic pyrophosphatase"/>
    <property type="match status" value="1"/>
</dbReference>
<feature type="domain" description="CBS" evidence="9">
    <location>
        <begin position="92"/>
        <end position="151"/>
    </location>
</feature>
<dbReference type="PANTHER" id="PTHR12112">
    <property type="entry name" value="BNIP - RELATED"/>
    <property type="match status" value="1"/>
</dbReference>
<dbReference type="InterPro" id="IPR028979">
    <property type="entry name" value="Ser_kin/Pase_Hpr-like_N_sf"/>
</dbReference>
<dbReference type="GO" id="GO:0005737">
    <property type="term" value="C:cytoplasm"/>
    <property type="evidence" value="ECO:0007669"/>
    <property type="project" value="InterPro"/>
</dbReference>
<sequence>MGKSEQENKEKRKPEHRKIERKITVIGHKNPDTDSICSAIAYADIKNRVSHSHKYVPGRAGEISSETRFVLDYFDVPDPEYISDVSTQVRDMEIRMTPGVPKEMSIGTAWDLMNDTDAVTLPVTENGKVIGLVTKGDIARTFMDMDNTHFLSDARTRFGDIAERVQARIVTGDPEKIFDHGKVLVGAAVPERMKKVVEAGDLVILVDRNENHIAALEKGAGCLILCLGASADKETVEKAASMGSVIMETDMDTYSVTREINKSVPLQAIMIRDDIDSFRLDDYTDKLRSVMASTRHRAFPVVDSKGNYIGTVSRRNLLGIKKRQLILVDHNEKSQAVDNIDEGEILEIIDHHRLGTLQTLQPIYFVNQPVGCTATILYQMYVEKGLDIPRDIAGLLAGAIISDTLMFRSPTCTLHDKMAAGALALIAEINIEDFAQAMFKAGSDLKNKSAEEIFFQDYKKFNMAGHSFGVGQISSMDGDELELIKEKIQPVLQKELDKTDISMAFFLLTNIKTSSSEILFAGDRAPDVVSNAYPNLEQKDNAVNVPGLLSRKKQLIPAFMAAMNYI</sequence>
<evidence type="ECO:0000259" key="9">
    <source>
        <dbReference type="PROSITE" id="PS51371"/>
    </source>
</evidence>
<dbReference type="Gene3D" id="3.10.310.20">
    <property type="entry name" value="DHHA2 domain"/>
    <property type="match status" value="1"/>
</dbReference>
<keyword evidence="4 10" id="KW-0378">Hydrolase</keyword>
<dbReference type="InterPro" id="IPR004097">
    <property type="entry name" value="DHHA2"/>
</dbReference>
<dbReference type="GO" id="GO:0004427">
    <property type="term" value="F:inorganic diphosphate phosphatase activity"/>
    <property type="evidence" value="ECO:0007669"/>
    <property type="project" value="UniProtKB-EC"/>
</dbReference>
<dbReference type="Gene3D" id="3.90.1640.10">
    <property type="entry name" value="inorganic pyrophosphatase (n-terminal core)"/>
    <property type="match status" value="1"/>
</dbReference>